<evidence type="ECO:0000313" key="3">
    <source>
        <dbReference type="EMBL" id="KAG0529268.1"/>
    </source>
</evidence>
<feature type="transmembrane region" description="Helical" evidence="1">
    <location>
        <begin position="156"/>
        <end position="175"/>
    </location>
</feature>
<dbReference type="InterPro" id="IPR007658">
    <property type="entry name" value="DUF594"/>
</dbReference>
<keyword evidence="1" id="KW-0812">Transmembrane</keyword>
<comment type="caution">
    <text evidence="3">The sequence shown here is derived from an EMBL/GenBank/DDBJ whole genome shotgun (WGS) entry which is preliminary data.</text>
</comment>
<name>A0A921QVP6_SORBI</name>
<keyword evidence="1" id="KW-1133">Transmembrane helix</keyword>
<proteinExistence type="predicted"/>
<sequence>MEDNNLWLRHLLNLVTQGSLALYVFWKSFYRISYSILVPAMFIFLSGIIKYGERISALKSASRDGLGNSVKFNSPQQNNDNNESMASYALETVLHARGLFVGRTVSQLGARIGEQFIYEFQRYQREDKLKIVMMELGMMFDLLYTKAHVLRSRIAVIFRHVVQILILVAFVLFQPSKHGAHNTVNIAISYTLFIGAILVEVFSIISKAAILQRRKMKLMSCSMGQLNFINFSFTAKSQPPVITKLISVCSLEKQYRKCFVKHIDASKGRIISSIFEFFSRQLVSLNIDRRLTHMLCLPFEHVIQRLHLCTDLHIRRHLGNAPTLDVIRLREECEQLSNYMMYLLAVYPSMLPVSAAAEDLEPEFLKWLRNRGEASKLDILGEVAAEWPDSPFEPEPEENEPFDLVQSLENVKEIWLRLLVYAAGKCHRELHARQLSKGGELITFVWLLMVHHGLGDVATEICLLPPNIVAERGLRAAESSWMLHGTEPLYAFTQQH</sequence>
<evidence type="ECO:0000259" key="2">
    <source>
        <dbReference type="Pfam" id="PF13968"/>
    </source>
</evidence>
<reference evidence="3" key="2">
    <citation type="submission" date="2020-10" db="EMBL/GenBank/DDBJ databases">
        <authorList>
            <person name="Cooper E.A."/>
            <person name="Brenton Z.W."/>
            <person name="Flinn B.S."/>
            <person name="Jenkins J."/>
            <person name="Shu S."/>
            <person name="Flowers D."/>
            <person name="Luo F."/>
            <person name="Wang Y."/>
            <person name="Xia P."/>
            <person name="Barry K."/>
            <person name="Daum C."/>
            <person name="Lipzen A."/>
            <person name="Yoshinaga Y."/>
            <person name="Schmutz J."/>
            <person name="Saski C."/>
            <person name="Vermerris W."/>
            <person name="Kresovich S."/>
        </authorList>
    </citation>
    <scope>NUCLEOTIDE SEQUENCE</scope>
</reference>
<evidence type="ECO:0000313" key="4">
    <source>
        <dbReference type="Proteomes" id="UP000807115"/>
    </source>
</evidence>
<reference evidence="3" key="1">
    <citation type="journal article" date="2019" name="BMC Genomics">
        <title>A new reference genome for Sorghum bicolor reveals high levels of sequence similarity between sweet and grain genotypes: implications for the genetics of sugar metabolism.</title>
        <authorList>
            <person name="Cooper E.A."/>
            <person name="Brenton Z.W."/>
            <person name="Flinn B.S."/>
            <person name="Jenkins J."/>
            <person name="Shu S."/>
            <person name="Flowers D."/>
            <person name="Luo F."/>
            <person name="Wang Y."/>
            <person name="Xia P."/>
            <person name="Barry K."/>
            <person name="Daum C."/>
            <person name="Lipzen A."/>
            <person name="Yoshinaga Y."/>
            <person name="Schmutz J."/>
            <person name="Saski C."/>
            <person name="Vermerris W."/>
            <person name="Kresovich S."/>
        </authorList>
    </citation>
    <scope>NUCLEOTIDE SEQUENCE</scope>
</reference>
<dbReference type="PANTHER" id="PTHR31325">
    <property type="entry name" value="OS01G0798800 PROTEIN-RELATED"/>
    <property type="match status" value="1"/>
</dbReference>
<dbReference type="EMBL" id="CM027684">
    <property type="protein sequence ID" value="KAG0529268.1"/>
    <property type="molecule type" value="Genomic_DNA"/>
</dbReference>
<organism evidence="3 4">
    <name type="scientific">Sorghum bicolor</name>
    <name type="common">Sorghum</name>
    <name type="synonym">Sorghum vulgare</name>
    <dbReference type="NCBI Taxonomy" id="4558"/>
    <lineage>
        <taxon>Eukaryota</taxon>
        <taxon>Viridiplantae</taxon>
        <taxon>Streptophyta</taxon>
        <taxon>Embryophyta</taxon>
        <taxon>Tracheophyta</taxon>
        <taxon>Spermatophyta</taxon>
        <taxon>Magnoliopsida</taxon>
        <taxon>Liliopsida</taxon>
        <taxon>Poales</taxon>
        <taxon>Poaceae</taxon>
        <taxon>PACMAD clade</taxon>
        <taxon>Panicoideae</taxon>
        <taxon>Andropogonodae</taxon>
        <taxon>Andropogoneae</taxon>
        <taxon>Sorghinae</taxon>
        <taxon>Sorghum</taxon>
    </lineage>
</organism>
<feature type="transmembrane region" description="Helical" evidence="1">
    <location>
        <begin position="187"/>
        <end position="210"/>
    </location>
</feature>
<protein>
    <recommendedName>
        <fullName evidence="2">DUF4220 domain-containing protein</fullName>
    </recommendedName>
</protein>
<dbReference type="Proteomes" id="UP000807115">
    <property type="component" value="Chromosome 5"/>
</dbReference>
<feature type="domain" description="DUF4220" evidence="2">
    <location>
        <begin position="1"/>
        <end position="222"/>
    </location>
</feature>
<dbReference type="InterPro" id="IPR025315">
    <property type="entry name" value="DUF4220"/>
</dbReference>
<dbReference type="AlphaFoldDB" id="A0A921QVP6"/>
<feature type="transmembrane region" description="Helical" evidence="1">
    <location>
        <begin position="32"/>
        <end position="49"/>
    </location>
</feature>
<gene>
    <name evidence="3" type="ORF">BDA96_05G083800</name>
</gene>
<feature type="transmembrane region" description="Helical" evidence="1">
    <location>
        <begin position="7"/>
        <end position="26"/>
    </location>
</feature>
<accession>A0A921QVP6</accession>
<evidence type="ECO:0000256" key="1">
    <source>
        <dbReference type="SAM" id="Phobius"/>
    </source>
</evidence>
<dbReference type="Pfam" id="PF04578">
    <property type="entry name" value="DUF594"/>
    <property type="match status" value="1"/>
</dbReference>
<keyword evidence="1" id="KW-0472">Membrane</keyword>
<dbReference type="Pfam" id="PF13968">
    <property type="entry name" value="DUF4220"/>
    <property type="match status" value="1"/>
</dbReference>